<evidence type="ECO:0000256" key="4">
    <source>
        <dbReference type="ARBA" id="ARBA00022741"/>
    </source>
</evidence>
<dbReference type="Gene3D" id="3.40.50.300">
    <property type="entry name" value="P-loop containing nucleotide triphosphate hydrolases"/>
    <property type="match status" value="1"/>
</dbReference>
<keyword evidence="4" id="KW-0547">Nucleotide-binding</keyword>
<dbReference type="InterPro" id="IPR027417">
    <property type="entry name" value="P-loop_NTPase"/>
</dbReference>
<dbReference type="InterPro" id="IPR036640">
    <property type="entry name" value="ABC1_TM_sf"/>
</dbReference>
<evidence type="ECO:0000256" key="2">
    <source>
        <dbReference type="ARBA" id="ARBA00022448"/>
    </source>
</evidence>
<dbReference type="SUPFAM" id="SSF52540">
    <property type="entry name" value="P-loop containing nucleoside triphosphate hydrolases"/>
    <property type="match status" value="1"/>
</dbReference>
<proteinExistence type="predicted"/>
<feature type="transmembrane region" description="Helical" evidence="8">
    <location>
        <begin position="20"/>
        <end position="45"/>
    </location>
</feature>
<dbReference type="PANTHER" id="PTHR43394">
    <property type="entry name" value="ATP-DEPENDENT PERMEASE MDL1, MITOCHONDRIAL"/>
    <property type="match status" value="1"/>
</dbReference>
<dbReference type="GO" id="GO:0005524">
    <property type="term" value="F:ATP binding"/>
    <property type="evidence" value="ECO:0007669"/>
    <property type="project" value="UniProtKB-KW"/>
</dbReference>
<dbReference type="OrthoDB" id="9772049at2"/>
<keyword evidence="6 8" id="KW-1133">Transmembrane helix</keyword>
<dbReference type="InterPro" id="IPR039421">
    <property type="entry name" value="Type_1_exporter"/>
</dbReference>
<keyword evidence="2" id="KW-0813">Transport</keyword>
<keyword evidence="3 8" id="KW-0812">Transmembrane</keyword>
<dbReference type="PANTHER" id="PTHR43394:SF1">
    <property type="entry name" value="ATP-BINDING CASSETTE SUB-FAMILY B MEMBER 10, MITOCHONDRIAL"/>
    <property type="match status" value="1"/>
</dbReference>
<dbReference type="Pfam" id="PF00005">
    <property type="entry name" value="ABC_tran"/>
    <property type="match status" value="1"/>
</dbReference>
<keyword evidence="5 11" id="KW-0067">ATP-binding</keyword>
<feature type="transmembrane region" description="Helical" evidence="8">
    <location>
        <begin position="65"/>
        <end position="86"/>
    </location>
</feature>
<evidence type="ECO:0000256" key="1">
    <source>
        <dbReference type="ARBA" id="ARBA00004651"/>
    </source>
</evidence>
<dbReference type="GO" id="GO:0005886">
    <property type="term" value="C:plasma membrane"/>
    <property type="evidence" value="ECO:0007669"/>
    <property type="project" value="UniProtKB-SubCell"/>
</dbReference>
<feature type="domain" description="ABC transporter" evidence="9">
    <location>
        <begin position="344"/>
        <end position="579"/>
    </location>
</feature>
<dbReference type="Pfam" id="PF00664">
    <property type="entry name" value="ABC_membrane"/>
    <property type="match status" value="1"/>
</dbReference>
<dbReference type="GO" id="GO:0015421">
    <property type="term" value="F:ABC-type oligopeptide transporter activity"/>
    <property type="evidence" value="ECO:0007669"/>
    <property type="project" value="TreeGrafter"/>
</dbReference>
<organism evidence="11 12">
    <name type="scientific">Halarcobacter mediterraneus</name>
    <dbReference type="NCBI Taxonomy" id="2023153"/>
    <lineage>
        <taxon>Bacteria</taxon>
        <taxon>Pseudomonadati</taxon>
        <taxon>Campylobacterota</taxon>
        <taxon>Epsilonproteobacteria</taxon>
        <taxon>Campylobacterales</taxon>
        <taxon>Arcobacteraceae</taxon>
        <taxon>Halarcobacter</taxon>
    </lineage>
</organism>
<dbReference type="SMART" id="SM00382">
    <property type="entry name" value="AAA"/>
    <property type="match status" value="1"/>
</dbReference>
<gene>
    <name evidence="11" type="ORF">CP965_05640</name>
</gene>
<evidence type="ECO:0000256" key="8">
    <source>
        <dbReference type="SAM" id="Phobius"/>
    </source>
</evidence>
<dbReference type="InterPro" id="IPR011527">
    <property type="entry name" value="ABC1_TM_dom"/>
</dbReference>
<comment type="subcellular location">
    <subcellularLocation>
        <location evidence="1">Cell membrane</location>
        <topology evidence="1">Multi-pass membrane protein</topology>
    </subcellularLocation>
</comment>
<dbReference type="FunFam" id="3.40.50.300:FF:000287">
    <property type="entry name" value="Multidrug ABC transporter ATP-binding protein"/>
    <property type="match status" value="1"/>
</dbReference>
<protein>
    <submittedName>
        <fullName evidence="11">ABC transporter ATP-binding protein/permease</fullName>
    </submittedName>
</protein>
<keyword evidence="7 8" id="KW-0472">Membrane</keyword>
<evidence type="ECO:0000259" key="9">
    <source>
        <dbReference type="PROSITE" id="PS50893"/>
    </source>
</evidence>
<feature type="domain" description="ABC transmembrane type-1" evidence="10">
    <location>
        <begin position="25"/>
        <end position="313"/>
    </location>
</feature>
<comment type="caution">
    <text evidence="11">The sequence shown here is derived from an EMBL/GenBank/DDBJ whole genome shotgun (WGS) entry which is preliminary data.</text>
</comment>
<dbReference type="PROSITE" id="PS50893">
    <property type="entry name" value="ABC_TRANSPORTER_2"/>
    <property type="match status" value="1"/>
</dbReference>
<feature type="transmembrane region" description="Helical" evidence="8">
    <location>
        <begin position="284"/>
        <end position="307"/>
    </location>
</feature>
<dbReference type="InterPro" id="IPR003439">
    <property type="entry name" value="ABC_transporter-like_ATP-bd"/>
</dbReference>
<dbReference type="PROSITE" id="PS50929">
    <property type="entry name" value="ABC_TM1F"/>
    <property type="match status" value="1"/>
</dbReference>
<dbReference type="SUPFAM" id="SSF90123">
    <property type="entry name" value="ABC transporter transmembrane region"/>
    <property type="match status" value="1"/>
</dbReference>
<evidence type="ECO:0000259" key="10">
    <source>
        <dbReference type="PROSITE" id="PS50929"/>
    </source>
</evidence>
<evidence type="ECO:0000256" key="3">
    <source>
        <dbReference type="ARBA" id="ARBA00022692"/>
    </source>
</evidence>
<dbReference type="GO" id="GO:0016887">
    <property type="term" value="F:ATP hydrolysis activity"/>
    <property type="evidence" value="ECO:0007669"/>
    <property type="project" value="InterPro"/>
</dbReference>
<reference evidence="11 12" key="1">
    <citation type="submission" date="2017-09" db="EMBL/GenBank/DDBJ databases">
        <title>Genomics of the genus Arcobacter.</title>
        <authorList>
            <person name="Perez-Cataluna A."/>
            <person name="Figueras M.J."/>
            <person name="Salas-Masso N."/>
        </authorList>
    </citation>
    <scope>NUCLEOTIDE SEQUENCE [LARGE SCALE GENOMIC DNA]</scope>
    <source>
        <strain evidence="11 12">F156-34</strain>
    </source>
</reference>
<dbReference type="EMBL" id="NXIE01000002">
    <property type="protein sequence ID" value="RXK13284.1"/>
    <property type="molecule type" value="Genomic_DNA"/>
</dbReference>
<dbReference type="AlphaFoldDB" id="A0A4V1M1D5"/>
<evidence type="ECO:0000256" key="6">
    <source>
        <dbReference type="ARBA" id="ARBA00022989"/>
    </source>
</evidence>
<feature type="transmembrane region" description="Helical" evidence="8">
    <location>
        <begin position="255"/>
        <end position="278"/>
    </location>
</feature>
<dbReference type="Gene3D" id="1.20.1560.10">
    <property type="entry name" value="ABC transporter type 1, transmembrane domain"/>
    <property type="match status" value="1"/>
</dbReference>
<dbReference type="PROSITE" id="PS00211">
    <property type="entry name" value="ABC_TRANSPORTER_1"/>
    <property type="match status" value="1"/>
</dbReference>
<dbReference type="InterPro" id="IPR017871">
    <property type="entry name" value="ABC_transporter-like_CS"/>
</dbReference>
<evidence type="ECO:0000313" key="12">
    <source>
        <dbReference type="Proteomes" id="UP000289718"/>
    </source>
</evidence>
<keyword evidence="12" id="KW-1185">Reference proteome</keyword>
<feature type="transmembrane region" description="Helical" evidence="8">
    <location>
        <begin position="170"/>
        <end position="187"/>
    </location>
</feature>
<accession>A0A4V1M1D5</accession>
<dbReference type="RefSeq" id="WP_129061105.1">
    <property type="nucleotide sequence ID" value="NZ_NXIE01000002.1"/>
</dbReference>
<dbReference type="InterPro" id="IPR003593">
    <property type="entry name" value="AAA+_ATPase"/>
</dbReference>
<evidence type="ECO:0000313" key="11">
    <source>
        <dbReference type="EMBL" id="RXK13284.1"/>
    </source>
</evidence>
<evidence type="ECO:0000256" key="5">
    <source>
        <dbReference type="ARBA" id="ARBA00022840"/>
    </source>
</evidence>
<evidence type="ECO:0000256" key="7">
    <source>
        <dbReference type="ARBA" id="ARBA00023136"/>
    </source>
</evidence>
<name>A0A4V1M1D5_9BACT</name>
<sequence length="595" mass="66157">MKKQTEKKHGLWAIMKPVMFEIRMAILLASLGAISLIVTLILLSLTLTSIMQETPMEILGIKFNLFNTIILLAIMTVIAFLSRFYAFVVSHLGAFRLEQILRTKLSQHLADVPLGYIISNGSGTLKKVMQNDVRALHAFVADSTPMIAKSIIAPTITLIALLIIDYRLALASITVLILGWIAMAYAMRDSKVLREKYEQSQSNINKAVIEFAQAMPVVRTFDDGTSSFKRYNDSLLAYKENLSNWMKISAISAKLGMIILSPLPTLLAVLLTGTILLNNDSLELFALISALFLSTGMADAMMPVMWLQNFIKKSQASALRIQEVLDIPSLPISKEPKTPKNFDIEFKNVSFKYDNIENYALKNINLRVPNGSVTALVGPSGAGKSTVAKLIPRFWDVNSGEINIGEVNIKEISPQVLMDTVSFVFQDTFLFQDTIYNNIKMANSKASKEDVINAARAAQIHEFIKTLPNGYDTMAGDRGANLSGGQKQRITIARAILRDTPIVVLDEATAFADPENEEEIVKALANLTVNKTVIMIAHRLSTIKDADQIVVFDQGEIAEIGKHDELLENKNVYKKLWNNYEKASQWNLEKGKSHE</sequence>
<dbReference type="Proteomes" id="UP000289718">
    <property type="component" value="Unassembled WGS sequence"/>
</dbReference>